<name>A0ACB5SZ09_AMBMO</name>
<gene>
    <name evidence="1" type="ORF">Amon02_000294200</name>
</gene>
<dbReference type="Proteomes" id="UP001165064">
    <property type="component" value="Unassembled WGS sequence"/>
</dbReference>
<evidence type="ECO:0000313" key="1">
    <source>
        <dbReference type="EMBL" id="GME77221.1"/>
    </source>
</evidence>
<keyword evidence="2" id="KW-1185">Reference proteome</keyword>
<proteinExistence type="predicted"/>
<comment type="caution">
    <text evidence="1">The sequence shown here is derived from an EMBL/GenBank/DDBJ whole genome shotgun (WGS) entry which is preliminary data.</text>
</comment>
<sequence>MASKKTKLGKTLRELLDMVDQSRDILQKGTHNDSNTGRASKIPIEERLAKVFELILSSRAVCDKIAMKKVGTKRNDQEIFDATKKEIQTNLDGLKQMLIEFDPQDNILLDEFLQENESQRDTNSEDDEIQIDEQQITSINMPVSDVASDATDSFSDIEEIDLIPVVKKPRNTSGDNHLNFSSSNAVSSIKPEDSIEIEKDSSNGIENGDCEDADEQEFDPNEFLSSFLDSVYLFEQASDERSGTPQVVISTIHAAKGLEWSAVFIPCLYDGSIPSFFAIKKEGSSDFPEAMDEERRCFYVALTRAKEMLFLSYHTCTNSGIPTAKSRFLKDVEDLDYIRQRQAEGAGRNGRQDFQSSARLMVNNRQNKRSLFGTRPNNKGFTTANGNLIKTTTSVQVNQQQRQPRARSQRTSQAKPKLKPNSNETLTNNIDTTKGPPTQNSTQTQSGRPRPRKRKKLGMGHPKGPIRPMF</sequence>
<organism evidence="1 2">
    <name type="scientific">Ambrosiozyma monospora</name>
    <name type="common">Yeast</name>
    <name type="synonym">Endomycopsis monosporus</name>
    <dbReference type="NCBI Taxonomy" id="43982"/>
    <lineage>
        <taxon>Eukaryota</taxon>
        <taxon>Fungi</taxon>
        <taxon>Dikarya</taxon>
        <taxon>Ascomycota</taxon>
        <taxon>Saccharomycotina</taxon>
        <taxon>Pichiomycetes</taxon>
        <taxon>Pichiales</taxon>
        <taxon>Pichiaceae</taxon>
        <taxon>Ambrosiozyma</taxon>
    </lineage>
</organism>
<accession>A0ACB5SZ09</accession>
<protein>
    <submittedName>
        <fullName evidence="1">Unnamed protein product</fullName>
    </submittedName>
</protein>
<evidence type="ECO:0000313" key="2">
    <source>
        <dbReference type="Proteomes" id="UP001165064"/>
    </source>
</evidence>
<reference evidence="1" key="1">
    <citation type="submission" date="2023-04" db="EMBL/GenBank/DDBJ databases">
        <title>Ambrosiozyma monospora NBRC 10751.</title>
        <authorList>
            <person name="Ichikawa N."/>
            <person name="Sato H."/>
            <person name="Tonouchi N."/>
        </authorList>
    </citation>
    <scope>NUCLEOTIDE SEQUENCE</scope>
    <source>
        <strain evidence="1">NBRC 10751</strain>
    </source>
</reference>
<dbReference type="EMBL" id="BSXS01001778">
    <property type="protein sequence ID" value="GME77221.1"/>
    <property type="molecule type" value="Genomic_DNA"/>
</dbReference>